<feature type="transmembrane region" description="Helical" evidence="5">
    <location>
        <begin position="97"/>
        <end position="114"/>
    </location>
</feature>
<evidence type="ECO:0000259" key="6">
    <source>
        <dbReference type="Pfam" id="PF01578"/>
    </source>
</evidence>
<dbReference type="AlphaFoldDB" id="A0A1C0YMP7"/>
<feature type="transmembrane region" description="Helical" evidence="5">
    <location>
        <begin position="246"/>
        <end position="264"/>
    </location>
</feature>
<dbReference type="PANTHER" id="PTHR30071:SF15">
    <property type="entry name" value="PROTEIN HEMX"/>
    <property type="match status" value="1"/>
</dbReference>
<dbReference type="Pfam" id="PF01578">
    <property type="entry name" value="Cytochrom_C_asm"/>
    <property type="match status" value="1"/>
</dbReference>
<evidence type="ECO:0000256" key="2">
    <source>
        <dbReference type="ARBA" id="ARBA00022692"/>
    </source>
</evidence>
<proteinExistence type="predicted"/>
<dbReference type="GO" id="GO:0005886">
    <property type="term" value="C:plasma membrane"/>
    <property type="evidence" value="ECO:0007669"/>
    <property type="project" value="TreeGrafter"/>
</dbReference>
<evidence type="ECO:0000313" key="7">
    <source>
        <dbReference type="EMBL" id="OCS88431.1"/>
    </source>
</evidence>
<dbReference type="InterPro" id="IPR045062">
    <property type="entry name" value="Cyt_c_biogenesis_CcsA/CcmC"/>
</dbReference>
<comment type="caution">
    <text evidence="7">The sequence shown here is derived from an EMBL/GenBank/DDBJ whole genome shotgun (WGS) entry which is preliminary data.</text>
</comment>
<dbReference type="GO" id="GO:0020037">
    <property type="term" value="F:heme binding"/>
    <property type="evidence" value="ECO:0007669"/>
    <property type="project" value="InterPro"/>
</dbReference>
<name>A0A1C0YMP7_9BACL</name>
<dbReference type="Proteomes" id="UP000093199">
    <property type="component" value="Unassembled WGS sequence"/>
</dbReference>
<evidence type="ECO:0000256" key="4">
    <source>
        <dbReference type="ARBA" id="ARBA00023136"/>
    </source>
</evidence>
<dbReference type="GO" id="GO:0017004">
    <property type="term" value="P:cytochrome complex assembly"/>
    <property type="evidence" value="ECO:0007669"/>
    <property type="project" value="InterPro"/>
</dbReference>
<feature type="transmembrane region" description="Helical" evidence="5">
    <location>
        <begin position="73"/>
        <end position="90"/>
    </location>
</feature>
<keyword evidence="8" id="KW-1185">Reference proteome</keyword>
<evidence type="ECO:0000256" key="1">
    <source>
        <dbReference type="ARBA" id="ARBA00004141"/>
    </source>
</evidence>
<feature type="transmembrane region" description="Helical" evidence="5">
    <location>
        <begin position="12"/>
        <end position="30"/>
    </location>
</feature>
<keyword evidence="3 5" id="KW-1133">Transmembrane helix</keyword>
<evidence type="ECO:0000256" key="3">
    <source>
        <dbReference type="ARBA" id="ARBA00022989"/>
    </source>
</evidence>
<dbReference type="InterPro" id="IPR002541">
    <property type="entry name" value="Cyt_c_assembly"/>
</dbReference>
<protein>
    <submittedName>
        <fullName evidence="7">Cytochrome C assembly protein</fullName>
    </submittedName>
</protein>
<keyword evidence="2 5" id="KW-0812">Transmembrane</keyword>
<sequence length="274" mass="31927">MTGVMTAGLYELMVIVYAIGIILYIFDYLYKMPKAKRRAFWLVSFVWIAQTMFLINFIWEAKRFPILSLYEGIFFYSWLLVTLSIVLHCFAREDLPVFFVNILGFVFATIHTFAPENANVVASSMVSEMLLIHIAFGIMAYAAFSLCFVFAILYILLYRMLKQKKFSKQWSRLPSLEVTSKWMHISTLIGICLLVISLILGSEWALLTLEHVSLLDMKIIASFVLVLIYSAIWYRNRTGRLLGTKYAWVHIYTYILLIINFFLGNSLSNFHVWY</sequence>
<feature type="transmembrane region" description="Helical" evidence="5">
    <location>
        <begin position="182"/>
        <end position="200"/>
    </location>
</feature>
<dbReference type="STRING" id="33978.A6M13_00875"/>
<comment type="subcellular location">
    <subcellularLocation>
        <location evidence="1">Membrane</location>
        <topology evidence="1">Multi-pass membrane protein</topology>
    </subcellularLocation>
</comment>
<accession>A0A1C0YMP7</accession>
<dbReference type="EMBL" id="MASJ01000001">
    <property type="protein sequence ID" value="OCS88431.1"/>
    <property type="molecule type" value="Genomic_DNA"/>
</dbReference>
<feature type="domain" description="Cytochrome c assembly protein" evidence="6">
    <location>
        <begin position="68"/>
        <end position="268"/>
    </location>
</feature>
<dbReference type="OrthoDB" id="2417400at2"/>
<feature type="transmembrane region" description="Helical" evidence="5">
    <location>
        <begin position="134"/>
        <end position="161"/>
    </location>
</feature>
<organism evidence="7 8">
    <name type="scientific">Caryophanon tenue</name>
    <dbReference type="NCBI Taxonomy" id="33978"/>
    <lineage>
        <taxon>Bacteria</taxon>
        <taxon>Bacillati</taxon>
        <taxon>Bacillota</taxon>
        <taxon>Bacilli</taxon>
        <taxon>Bacillales</taxon>
        <taxon>Caryophanaceae</taxon>
        <taxon>Caryophanon</taxon>
    </lineage>
</organism>
<reference evidence="7 8" key="1">
    <citation type="submission" date="2016-07" db="EMBL/GenBank/DDBJ databases">
        <title>Caryophanon tenue genome sequencing.</title>
        <authorList>
            <person name="Verma A."/>
            <person name="Pal Y."/>
            <person name="Krishnamurthi S."/>
        </authorList>
    </citation>
    <scope>NUCLEOTIDE SEQUENCE [LARGE SCALE GENOMIC DNA]</scope>
    <source>
        <strain evidence="7 8">DSM 14152</strain>
    </source>
</reference>
<dbReference type="PANTHER" id="PTHR30071">
    <property type="entry name" value="HEME EXPORTER PROTEIN C"/>
    <property type="match status" value="1"/>
</dbReference>
<gene>
    <name evidence="7" type="ORF">A6M13_00875</name>
</gene>
<evidence type="ECO:0000256" key="5">
    <source>
        <dbReference type="SAM" id="Phobius"/>
    </source>
</evidence>
<feature type="transmembrane region" description="Helical" evidence="5">
    <location>
        <begin position="212"/>
        <end position="234"/>
    </location>
</feature>
<evidence type="ECO:0000313" key="8">
    <source>
        <dbReference type="Proteomes" id="UP000093199"/>
    </source>
</evidence>
<keyword evidence="4 5" id="KW-0472">Membrane</keyword>
<dbReference type="RefSeq" id="WP_066542226.1">
    <property type="nucleotide sequence ID" value="NZ_MASJ01000001.1"/>
</dbReference>
<feature type="transmembrane region" description="Helical" evidence="5">
    <location>
        <begin position="39"/>
        <end position="61"/>
    </location>
</feature>